<dbReference type="PANTHER" id="PTHR12658:SF0">
    <property type="entry name" value="TUBULIN-SPECIFIC CHAPERONE D"/>
    <property type="match status" value="1"/>
</dbReference>
<dbReference type="EMBL" id="AJVK01011653">
    <property type="status" value="NOT_ANNOTATED_CDS"/>
    <property type="molecule type" value="Genomic_DNA"/>
</dbReference>
<dbReference type="GO" id="GO:0034333">
    <property type="term" value="P:adherens junction assembly"/>
    <property type="evidence" value="ECO:0007669"/>
    <property type="project" value="TreeGrafter"/>
</dbReference>
<dbReference type="Proteomes" id="UP000092462">
    <property type="component" value="Unassembled WGS sequence"/>
</dbReference>
<dbReference type="EnsemblMetazoa" id="PPAI002538-RA">
    <property type="protein sequence ID" value="PPAI002538-PA"/>
    <property type="gene ID" value="PPAI002538"/>
</dbReference>
<dbReference type="SUPFAM" id="SSF48371">
    <property type="entry name" value="ARM repeat"/>
    <property type="match status" value="1"/>
</dbReference>
<dbReference type="GO" id="GO:0000226">
    <property type="term" value="P:microtubule cytoskeleton organization"/>
    <property type="evidence" value="ECO:0007669"/>
    <property type="project" value="TreeGrafter"/>
</dbReference>
<evidence type="ECO:0000259" key="4">
    <source>
        <dbReference type="Pfam" id="PF12612"/>
    </source>
</evidence>
<feature type="domain" description="Tubulin-folding cofactor D C-terminal" evidence="4">
    <location>
        <begin position="852"/>
        <end position="1033"/>
    </location>
</feature>
<dbReference type="VEuPathDB" id="VectorBase:PPAI002538"/>
<dbReference type="InterPro" id="IPR022577">
    <property type="entry name" value="TBCD_C"/>
</dbReference>
<reference evidence="6" key="1">
    <citation type="submission" date="2022-08" db="UniProtKB">
        <authorList>
            <consortium name="EnsemblMetazoa"/>
        </authorList>
    </citation>
    <scope>IDENTIFICATION</scope>
    <source>
        <strain evidence="6">Israel</strain>
    </source>
</reference>
<evidence type="ECO:0000256" key="2">
    <source>
        <dbReference type="ARBA" id="ARBA00015003"/>
    </source>
</evidence>
<dbReference type="Pfam" id="PF12612">
    <property type="entry name" value="TFCD_C"/>
    <property type="match status" value="1"/>
</dbReference>
<feature type="domain" description="Tubulin-folding cofactor D ARM repeats" evidence="5">
    <location>
        <begin position="277"/>
        <end position="443"/>
    </location>
</feature>
<dbReference type="InterPro" id="IPR058033">
    <property type="entry name" value="ARM_TBCD_2nd"/>
</dbReference>
<evidence type="ECO:0000259" key="5">
    <source>
        <dbReference type="Pfam" id="PF25767"/>
    </source>
</evidence>
<dbReference type="GO" id="GO:0016328">
    <property type="term" value="C:lateral plasma membrane"/>
    <property type="evidence" value="ECO:0007669"/>
    <property type="project" value="TreeGrafter"/>
</dbReference>
<proteinExistence type="inferred from homology"/>
<dbReference type="PANTHER" id="PTHR12658">
    <property type="entry name" value="BETA-TUBULIN COFACTOR D"/>
    <property type="match status" value="1"/>
</dbReference>
<dbReference type="InterPro" id="IPR011989">
    <property type="entry name" value="ARM-like"/>
</dbReference>
<evidence type="ECO:0000313" key="6">
    <source>
        <dbReference type="EnsemblMetazoa" id="PPAI002538-PA"/>
    </source>
</evidence>
<protein>
    <recommendedName>
        <fullName evidence="2">Tubulin-specific chaperone D</fullName>
    </recommendedName>
</protein>
<dbReference type="GO" id="GO:0005096">
    <property type="term" value="F:GTPase activator activity"/>
    <property type="evidence" value="ECO:0007669"/>
    <property type="project" value="InterPro"/>
</dbReference>
<feature type="domain" description="Tubulin-folding cofactor D ARM repeats" evidence="5">
    <location>
        <begin position="447"/>
        <end position="495"/>
    </location>
</feature>
<comment type="similarity">
    <text evidence="1">Belongs to the TBCD family.</text>
</comment>
<evidence type="ECO:0000256" key="1">
    <source>
        <dbReference type="ARBA" id="ARBA00006853"/>
    </source>
</evidence>
<dbReference type="Pfam" id="PF25767">
    <property type="entry name" value="ARM_TBCD_2nd"/>
    <property type="match status" value="2"/>
</dbReference>
<evidence type="ECO:0000313" key="7">
    <source>
        <dbReference type="Proteomes" id="UP000092462"/>
    </source>
</evidence>
<evidence type="ECO:0000256" key="3">
    <source>
        <dbReference type="ARBA" id="ARBA00023186"/>
    </source>
</evidence>
<dbReference type="Gene3D" id="1.25.10.10">
    <property type="entry name" value="Leucine-rich Repeat Variant"/>
    <property type="match status" value="2"/>
</dbReference>
<dbReference type="InterPro" id="IPR033162">
    <property type="entry name" value="TBCD"/>
</dbReference>
<dbReference type="GO" id="GO:0007021">
    <property type="term" value="P:tubulin complex assembly"/>
    <property type="evidence" value="ECO:0007669"/>
    <property type="project" value="InterPro"/>
</dbReference>
<keyword evidence="3" id="KW-0143">Chaperone</keyword>
<dbReference type="GO" id="GO:0048487">
    <property type="term" value="F:beta-tubulin binding"/>
    <property type="evidence" value="ECO:0007669"/>
    <property type="project" value="InterPro"/>
</dbReference>
<organism evidence="6 7">
    <name type="scientific">Phlebotomus papatasi</name>
    <name type="common">Sandfly</name>
    <dbReference type="NCBI Taxonomy" id="29031"/>
    <lineage>
        <taxon>Eukaryota</taxon>
        <taxon>Metazoa</taxon>
        <taxon>Ecdysozoa</taxon>
        <taxon>Arthropoda</taxon>
        <taxon>Hexapoda</taxon>
        <taxon>Insecta</taxon>
        <taxon>Pterygota</taxon>
        <taxon>Neoptera</taxon>
        <taxon>Endopterygota</taxon>
        <taxon>Diptera</taxon>
        <taxon>Nematocera</taxon>
        <taxon>Psychodoidea</taxon>
        <taxon>Psychodidae</taxon>
        <taxon>Phlebotomus</taxon>
        <taxon>Phlebotomus</taxon>
    </lineage>
</organism>
<name>A0A1B0D4Y0_PHLPP</name>
<sequence length="1140" mass="129404">MMQQLEELKDDERPSNTLELFSELPDVMEMIQNIENLHKNNFERAYEKYSEILSRYQEQPHLLDPHLSEMVVEILQYIRHHSKVEVHHYAFKYLYQLSKVRSYKTFVKFLPHEISDLDLVLGMLEKQHLDDLENWESRYILLLWLSILVLNPFHMSRLDAYPQQDGTPGGGSKMERIYKQCQMNCENNDTCSGVAAFLSSRYLVRTDVKDVLLPRFFDWIIEESKSEQGIKIGQLSAISAILKHGKREDLLSHTNKILQWIVGCNFKVSTDYLKHLHYVKIIQRLGLVLLKPRLARWRYQRGSRSIVANLERPGVKEEAPGEDTFSGGDVLQPQEEIVVPDEIEDIIEELLEALRAASSGVRWSAAKGIGRVTNRLPKSLGDEVVGTLIEMFNPLEPHEAWHGACLAMAELAKHGLLLPQRLTIMVPILLQALVYDEMKGYMSPTNPNDLQPFVQKIASALLVTTSFDREINCRRAASAAFQESVGRLGNFPHGIDILTVADFFSVGIRNNSYLVVSDFIAQFEEYTKPLIDHLIEKKVNHWDLSIRELTAKTLHKLTKHDPKYMRDQIVPKLFDLTDSLDVNTRHGSVLALGEIVLALKLIQEDLVTKEIAEKLNGLIEKFTMREQFRGMSGEIMKPACTDFIRNCSIARIPVTAPCLGTWQQLIDKCLTNKNAQIRESAIASLKPLCESFYAAGRQDSNSSIIEIYLKGAENDLEEHIRMGFLAALGALPKFMFIQKFDAILDILTKQCLVPIPAASTENPITAKWSEARCESVKALTNMVQTVGFANDQYFGNPAILGRVFECLLKALDEYTLDNRGDIGAWVREASMNGLFSIITTCPQELLRPDVVHEIMTHFCQQAVEKIDRTRGLAGKLFCNLIHHEPAIPHIQHHERLKEIFPEDSNSVLWLFADHTFPLFCSMLTLPVYSRRILLGLSASIGQLTESLIKYSSASFFQFLKSNLDHVKRIGEEIIAVFQENSLNERVTYPMLNFLDLLISSGTIDSLLCDAAEIFPDEIFQLVSNEIAGQKKLYKLISSINVYCQLIQVPRLCPKILSKLMVFLGRPHVHVRKTAAIKLYEALIVHGDGSGIDEENMDEVLNLLSETNWGQDVAEIRPIRNELCRLCGVKVPVSVASKANN</sequence>
<keyword evidence="7" id="KW-1185">Reference proteome</keyword>
<dbReference type="InterPro" id="IPR016024">
    <property type="entry name" value="ARM-type_fold"/>
</dbReference>
<dbReference type="GO" id="GO:0070830">
    <property type="term" value="P:bicellular tight junction assembly"/>
    <property type="evidence" value="ECO:0007669"/>
    <property type="project" value="TreeGrafter"/>
</dbReference>
<dbReference type="AlphaFoldDB" id="A0A1B0D4Y0"/>
<dbReference type="GO" id="GO:0007023">
    <property type="term" value="P:post-chaperonin tubulin folding pathway"/>
    <property type="evidence" value="ECO:0007669"/>
    <property type="project" value="InterPro"/>
</dbReference>
<dbReference type="Pfam" id="PF23579">
    <property type="entry name" value="ARM_TBCD"/>
    <property type="match status" value="1"/>
</dbReference>
<dbReference type="VEuPathDB" id="VectorBase:PPAPM1_003629"/>
<accession>A0A1B0D4Y0</accession>